<organism evidence="1 2">
    <name type="scientific">Candida orthopsilosis (strain 90-125)</name>
    <name type="common">Yeast</name>
    <dbReference type="NCBI Taxonomy" id="1136231"/>
    <lineage>
        <taxon>Eukaryota</taxon>
        <taxon>Fungi</taxon>
        <taxon>Dikarya</taxon>
        <taxon>Ascomycota</taxon>
        <taxon>Saccharomycotina</taxon>
        <taxon>Pichiomycetes</taxon>
        <taxon>Debaryomycetaceae</taxon>
        <taxon>Candida/Lodderomyces clade</taxon>
        <taxon>Candida</taxon>
    </lineage>
</organism>
<dbReference type="KEGG" id="cot:CORT_0E02130"/>
<dbReference type="GeneID" id="14540930"/>
<evidence type="ECO:0000313" key="2">
    <source>
        <dbReference type="Proteomes" id="UP000005018"/>
    </source>
</evidence>
<accession>H8X7L5</accession>
<dbReference type="RefSeq" id="XP_003869932.1">
    <property type="nucleotide sequence ID" value="XM_003869883.1"/>
</dbReference>
<reference evidence="1 2" key="1">
    <citation type="journal article" date="2012" name="PLoS ONE">
        <title>Sequence and analysis of the genome of the pathogenic yeast Candida orthopsilosis.</title>
        <authorList>
            <person name="Riccombeni A."/>
            <person name="Vidanes G."/>
            <person name="Proux-Wera E."/>
            <person name="Wolfe K.H."/>
            <person name="Butler G."/>
        </authorList>
    </citation>
    <scope>NUCLEOTIDE SEQUENCE [LARGE SCALE GENOMIC DNA]</scope>
    <source>
        <strain evidence="1 2">Co 90-125</strain>
    </source>
</reference>
<keyword evidence="2" id="KW-1185">Reference proteome</keyword>
<protein>
    <submittedName>
        <fullName evidence="1">Uncharacterized protein</fullName>
    </submittedName>
</protein>
<evidence type="ECO:0000313" key="1">
    <source>
        <dbReference type="EMBL" id="CCG23800.1"/>
    </source>
</evidence>
<dbReference type="AlphaFoldDB" id="H8X7L5"/>
<name>H8X7L5_CANO9</name>
<sequence>MFKRAFYKGASTITKTNTPSVKVAGPELTNKAGQQGSFRSFAEYRLRMTNQSPLAVRAKNFNSTLRTTHH</sequence>
<dbReference type="EMBL" id="HE681723">
    <property type="protein sequence ID" value="CCG23800.1"/>
    <property type="molecule type" value="Genomic_DNA"/>
</dbReference>
<dbReference type="Proteomes" id="UP000005018">
    <property type="component" value="Chromosome 5"/>
</dbReference>
<dbReference type="HOGENOM" id="CLU_2739759_0_0_1"/>
<proteinExistence type="predicted"/>
<gene>
    <name evidence="1" type="ORF">CORT_0E02130</name>
</gene>
<dbReference type="OrthoDB" id="4074932at2759"/>